<evidence type="ECO:0000256" key="5">
    <source>
        <dbReference type="ARBA" id="ARBA00023136"/>
    </source>
</evidence>
<gene>
    <name evidence="8" type="ORF">CK501_01620</name>
</gene>
<keyword evidence="2" id="KW-1003">Cell membrane</keyword>
<dbReference type="Proteomes" id="UP000218896">
    <property type="component" value="Unassembled WGS sequence"/>
</dbReference>
<evidence type="ECO:0000256" key="4">
    <source>
        <dbReference type="ARBA" id="ARBA00022989"/>
    </source>
</evidence>
<evidence type="ECO:0000256" key="3">
    <source>
        <dbReference type="ARBA" id="ARBA00022692"/>
    </source>
</evidence>
<dbReference type="EMBL" id="NSKD01000001">
    <property type="protein sequence ID" value="PAU81877.1"/>
    <property type="molecule type" value="Genomic_DNA"/>
</dbReference>
<protein>
    <submittedName>
        <fullName evidence="8">DedA family protein</fullName>
    </submittedName>
</protein>
<comment type="subcellular location">
    <subcellularLocation>
        <location evidence="1">Cell membrane</location>
        <topology evidence="1">Multi-pass membrane protein</topology>
    </subcellularLocation>
</comment>
<evidence type="ECO:0000313" key="8">
    <source>
        <dbReference type="EMBL" id="PAU81877.1"/>
    </source>
</evidence>
<dbReference type="Pfam" id="PF09335">
    <property type="entry name" value="VTT_dom"/>
    <property type="match status" value="1"/>
</dbReference>
<reference evidence="8 9" key="1">
    <citation type="submission" date="2017-08" db="EMBL/GenBank/DDBJ databases">
        <title>Halovibrio sewagensis sp. nov., isolated from wastewater of high salinity.</title>
        <authorList>
            <person name="Dong X."/>
            <person name="Zhang G."/>
        </authorList>
    </citation>
    <scope>NUCLEOTIDE SEQUENCE [LARGE SCALE GENOMIC DNA]</scope>
    <source>
        <strain evidence="8 9">YL5-2</strain>
    </source>
</reference>
<evidence type="ECO:0000313" key="9">
    <source>
        <dbReference type="Proteomes" id="UP000218896"/>
    </source>
</evidence>
<evidence type="ECO:0000256" key="1">
    <source>
        <dbReference type="ARBA" id="ARBA00004651"/>
    </source>
</evidence>
<sequence length="201" mass="21191">MTDTVFLLVATYGSAALFVVTFLSCLAIPVPASLMMLTGGAFAASGDLPLVSVSLAAYGGALSGDQTGYLLGRSCAGWLERWAEARRGRAALLGRAHASVERWGGMGVFLSRWFVSPLGPYVNFAAGAGRMRWARFSVWSVAGETVWVALYVGLGYLFASSLTAVAEFAADLSGLVAGAVVAVGLGFWLRMMQKRHGRVRG</sequence>
<evidence type="ECO:0000256" key="2">
    <source>
        <dbReference type="ARBA" id="ARBA00022475"/>
    </source>
</evidence>
<feature type="transmembrane region" description="Helical" evidence="6">
    <location>
        <begin position="6"/>
        <end position="28"/>
    </location>
</feature>
<dbReference type="InterPro" id="IPR051311">
    <property type="entry name" value="DedA_domain"/>
</dbReference>
<dbReference type="AlphaFoldDB" id="A0A2A2FB19"/>
<dbReference type="InterPro" id="IPR032816">
    <property type="entry name" value="VTT_dom"/>
</dbReference>
<name>A0A2A2FB19_9GAMM</name>
<dbReference type="PANTHER" id="PTHR42709">
    <property type="entry name" value="ALKALINE PHOSPHATASE LIKE PROTEIN"/>
    <property type="match status" value="1"/>
</dbReference>
<feature type="transmembrane region" description="Helical" evidence="6">
    <location>
        <begin position="138"/>
        <end position="159"/>
    </location>
</feature>
<accession>A0A2A2FB19</accession>
<feature type="domain" description="VTT" evidence="7">
    <location>
        <begin position="30"/>
        <end position="156"/>
    </location>
</feature>
<keyword evidence="9" id="KW-1185">Reference proteome</keyword>
<dbReference type="OrthoDB" id="9780918at2"/>
<organism evidence="8 9">
    <name type="scientific">Halovibrio salipaludis</name>
    <dbReference type="NCBI Taxonomy" id="2032626"/>
    <lineage>
        <taxon>Bacteria</taxon>
        <taxon>Pseudomonadati</taxon>
        <taxon>Pseudomonadota</taxon>
        <taxon>Gammaproteobacteria</taxon>
        <taxon>Oceanospirillales</taxon>
        <taxon>Halomonadaceae</taxon>
        <taxon>Halovibrio</taxon>
    </lineage>
</organism>
<dbReference type="PANTHER" id="PTHR42709:SF6">
    <property type="entry name" value="UNDECAPRENYL PHOSPHATE TRANSPORTER A"/>
    <property type="match status" value="1"/>
</dbReference>
<feature type="transmembrane region" description="Helical" evidence="6">
    <location>
        <begin position="165"/>
        <end position="189"/>
    </location>
</feature>
<dbReference type="GO" id="GO:0005886">
    <property type="term" value="C:plasma membrane"/>
    <property type="evidence" value="ECO:0007669"/>
    <property type="project" value="UniProtKB-SubCell"/>
</dbReference>
<keyword evidence="5 6" id="KW-0472">Membrane</keyword>
<keyword evidence="4 6" id="KW-1133">Transmembrane helix</keyword>
<dbReference type="RefSeq" id="WP_095615977.1">
    <property type="nucleotide sequence ID" value="NZ_NSKD01000001.1"/>
</dbReference>
<proteinExistence type="predicted"/>
<evidence type="ECO:0000256" key="6">
    <source>
        <dbReference type="SAM" id="Phobius"/>
    </source>
</evidence>
<keyword evidence="3 6" id="KW-0812">Transmembrane</keyword>
<evidence type="ECO:0000259" key="7">
    <source>
        <dbReference type="Pfam" id="PF09335"/>
    </source>
</evidence>
<comment type="caution">
    <text evidence="8">The sequence shown here is derived from an EMBL/GenBank/DDBJ whole genome shotgun (WGS) entry which is preliminary data.</text>
</comment>